<evidence type="ECO:0000313" key="1">
    <source>
        <dbReference type="EMBL" id="EFP04354.1"/>
    </source>
</evidence>
<dbReference type="InParanoid" id="E3MLB7"/>
<proteinExistence type="predicted"/>
<keyword evidence="2" id="KW-1185">Reference proteome</keyword>
<accession>E3MLB7</accession>
<dbReference type="HOGENOM" id="CLU_804703_0_0_1"/>
<dbReference type="KEGG" id="crq:GCK72_011903"/>
<gene>
    <name evidence="1" type="primary">Cre-pot-1</name>
    <name evidence="1" type="ORF">CRE_25729</name>
</gene>
<protein>
    <submittedName>
        <fullName evidence="1">CRE-POT-1 protein</fullName>
    </submittedName>
</protein>
<dbReference type="OMA" id="VEMAGCH"/>
<dbReference type="AlphaFoldDB" id="E3MLB7"/>
<dbReference type="Proteomes" id="UP000008281">
    <property type="component" value="Unassembled WGS sequence"/>
</dbReference>
<dbReference type="OrthoDB" id="5874768at2759"/>
<reference evidence="1" key="1">
    <citation type="submission" date="2007-07" db="EMBL/GenBank/DDBJ databases">
        <title>PCAP assembly of the Caenorhabditis remanei genome.</title>
        <authorList>
            <consortium name="The Caenorhabditis remanei Sequencing Consortium"/>
            <person name="Wilson R.K."/>
        </authorList>
    </citation>
    <scope>NUCLEOTIDE SEQUENCE [LARGE SCALE GENOMIC DNA]</scope>
    <source>
        <strain evidence="1">PB4641</strain>
    </source>
</reference>
<sequence>MAYEYTKIADLAAYRKPAPHLYGKIVFLAKYGEQDLLLLRDETGSIFVFVTPIESGEPLRFEMNQIVRIHRAMVKRLPLKNVDAQVGKMGCSIVVWPPNGCQGKPSSVSSKTWTRSEGDQDRINELSALKWGSGTKMTTADEMADYMIEKKDTKKIRDTVDKIWAETHARFQMQLAKKTRGLFWTPQGAEVKAPQLEYEIVKSFFHPTQMTFKSFFQLVIVCPKCSEKKKVIKYTENGKAKWCPTCKESIQLVVGMRVPVDVLPNYTIVLTIPVKTIQTDALESCENDVIECFDRTADRETFGRVKKFQRSLQTFLNGCTLKNIEGIVVTKSVPLKTCIIYVNDCLISFE</sequence>
<dbReference type="CTD" id="9819578"/>
<organism evidence="2">
    <name type="scientific">Caenorhabditis remanei</name>
    <name type="common">Caenorhabditis vulgaris</name>
    <dbReference type="NCBI Taxonomy" id="31234"/>
    <lineage>
        <taxon>Eukaryota</taxon>
        <taxon>Metazoa</taxon>
        <taxon>Ecdysozoa</taxon>
        <taxon>Nematoda</taxon>
        <taxon>Chromadorea</taxon>
        <taxon>Rhabditida</taxon>
        <taxon>Rhabditina</taxon>
        <taxon>Rhabditomorpha</taxon>
        <taxon>Rhabditoidea</taxon>
        <taxon>Rhabditidae</taxon>
        <taxon>Peloderinae</taxon>
        <taxon>Caenorhabditis</taxon>
    </lineage>
</organism>
<dbReference type="RefSeq" id="XP_003103025.2">
    <property type="nucleotide sequence ID" value="XM_003102977.2"/>
</dbReference>
<dbReference type="FunCoup" id="E3MLB7">
    <property type="interactions" value="523"/>
</dbReference>
<dbReference type="EMBL" id="DS268454">
    <property type="protein sequence ID" value="EFP04354.1"/>
    <property type="molecule type" value="Genomic_DNA"/>
</dbReference>
<name>E3MLB7_CAERE</name>
<evidence type="ECO:0000313" key="2">
    <source>
        <dbReference type="Proteomes" id="UP000008281"/>
    </source>
</evidence>
<dbReference type="STRING" id="31234.E3MLB7"/>
<dbReference type="GeneID" id="9819578"/>
<dbReference type="eggNOG" id="ENOG502TINA">
    <property type="taxonomic scope" value="Eukaryota"/>
</dbReference>